<accession>A0ABV0ZJN5</accession>
<dbReference type="EMBL" id="JAHRIP010066280">
    <property type="protein sequence ID" value="MEQ2306448.1"/>
    <property type="molecule type" value="Genomic_DNA"/>
</dbReference>
<comment type="caution">
    <text evidence="2">The sequence shown here is derived from an EMBL/GenBank/DDBJ whole genome shotgun (WGS) entry which is preliminary data.</text>
</comment>
<gene>
    <name evidence="2" type="ORF">AMECASPLE_008424</name>
</gene>
<evidence type="ECO:0000313" key="2">
    <source>
        <dbReference type="EMBL" id="MEQ2306448.1"/>
    </source>
</evidence>
<evidence type="ECO:0008006" key="4">
    <source>
        <dbReference type="Google" id="ProtNLM"/>
    </source>
</evidence>
<keyword evidence="1" id="KW-0732">Signal</keyword>
<proteinExistence type="predicted"/>
<protein>
    <recommendedName>
        <fullName evidence="4">Secreted protein</fullName>
    </recommendedName>
</protein>
<keyword evidence="3" id="KW-1185">Reference proteome</keyword>
<evidence type="ECO:0000256" key="1">
    <source>
        <dbReference type="SAM" id="SignalP"/>
    </source>
</evidence>
<organism evidence="2 3">
    <name type="scientific">Ameca splendens</name>
    <dbReference type="NCBI Taxonomy" id="208324"/>
    <lineage>
        <taxon>Eukaryota</taxon>
        <taxon>Metazoa</taxon>
        <taxon>Chordata</taxon>
        <taxon>Craniata</taxon>
        <taxon>Vertebrata</taxon>
        <taxon>Euteleostomi</taxon>
        <taxon>Actinopterygii</taxon>
        <taxon>Neopterygii</taxon>
        <taxon>Teleostei</taxon>
        <taxon>Neoteleostei</taxon>
        <taxon>Acanthomorphata</taxon>
        <taxon>Ovalentaria</taxon>
        <taxon>Atherinomorphae</taxon>
        <taxon>Cyprinodontiformes</taxon>
        <taxon>Goodeidae</taxon>
        <taxon>Ameca</taxon>
    </lineage>
</organism>
<evidence type="ECO:0000313" key="3">
    <source>
        <dbReference type="Proteomes" id="UP001469553"/>
    </source>
</evidence>
<feature type="chain" id="PRO_5045963922" description="Secreted protein" evidence="1">
    <location>
        <begin position="24"/>
        <end position="156"/>
    </location>
</feature>
<name>A0ABV0ZJN5_9TELE</name>
<reference evidence="2 3" key="1">
    <citation type="submission" date="2021-06" db="EMBL/GenBank/DDBJ databases">
        <authorList>
            <person name="Palmer J.M."/>
        </authorList>
    </citation>
    <scope>NUCLEOTIDE SEQUENCE [LARGE SCALE GENOMIC DNA]</scope>
    <source>
        <strain evidence="2 3">AS_MEX2019</strain>
        <tissue evidence="2">Muscle</tissue>
    </source>
</reference>
<feature type="signal peptide" evidence="1">
    <location>
        <begin position="1"/>
        <end position="23"/>
    </location>
</feature>
<dbReference type="Proteomes" id="UP001469553">
    <property type="component" value="Unassembled WGS sequence"/>
</dbReference>
<sequence length="156" mass="17889">MLPALRRLSVLPLWYFFFQSGFTGSHWTPYSQLSQQKLSTLQRVAPLDSVCKETPNQSSDPWEGSVNQSNRANQAYQTRNHIPPANQLHLQTVRYLILQIRIVPILYLPVSLPCSREVPVPEHFKLHNLSECFLHVGQIGYKQNDRILGQGTVKSH</sequence>